<organism evidence="1 2">
    <name type="scientific">Paramecium sonneborni</name>
    <dbReference type="NCBI Taxonomy" id="65129"/>
    <lineage>
        <taxon>Eukaryota</taxon>
        <taxon>Sar</taxon>
        <taxon>Alveolata</taxon>
        <taxon>Ciliophora</taxon>
        <taxon>Intramacronucleata</taxon>
        <taxon>Oligohymenophorea</taxon>
        <taxon>Peniculida</taxon>
        <taxon>Parameciidae</taxon>
        <taxon>Paramecium</taxon>
    </lineage>
</organism>
<accession>A0A8S1QKH6</accession>
<sequence>MNPTIINYFFLLKQDQVYYFINENSVIILFPKLQQLPQNILILTLKSILDKSVELSKMIRMIQEFFINFLENDFYCLQFTFLFRINTIKIICLNKQSIIKIRQIKAVIMTAYQTLFNSLCQCYSFGQNQQTIRGIRIFVIFLLFESTEFILFLQSIRREIQQWSALNQCQRIRMLECYFLKKTTELWLSFFKRK</sequence>
<gene>
    <name evidence="1" type="ORF">PSON_ATCC_30995.1.T1110055</name>
</gene>
<proteinExistence type="predicted"/>
<comment type="caution">
    <text evidence="1">The sequence shown here is derived from an EMBL/GenBank/DDBJ whole genome shotgun (WGS) entry which is preliminary data.</text>
</comment>
<reference evidence="1" key="1">
    <citation type="submission" date="2021-01" db="EMBL/GenBank/DDBJ databases">
        <authorList>
            <consortium name="Genoscope - CEA"/>
            <person name="William W."/>
        </authorList>
    </citation>
    <scope>NUCLEOTIDE SEQUENCE</scope>
</reference>
<name>A0A8S1QKH6_9CILI</name>
<evidence type="ECO:0000313" key="1">
    <source>
        <dbReference type="EMBL" id="CAD8116488.1"/>
    </source>
</evidence>
<protein>
    <submittedName>
        <fullName evidence="1">Uncharacterized protein</fullName>
    </submittedName>
</protein>
<dbReference type="Proteomes" id="UP000692954">
    <property type="component" value="Unassembled WGS sequence"/>
</dbReference>
<keyword evidence="2" id="KW-1185">Reference proteome</keyword>
<dbReference type="AlphaFoldDB" id="A0A8S1QKH6"/>
<evidence type="ECO:0000313" key="2">
    <source>
        <dbReference type="Proteomes" id="UP000692954"/>
    </source>
</evidence>
<dbReference type="EMBL" id="CAJJDN010000111">
    <property type="protein sequence ID" value="CAD8116488.1"/>
    <property type="molecule type" value="Genomic_DNA"/>
</dbReference>